<dbReference type="InterPro" id="IPR036390">
    <property type="entry name" value="WH_DNA-bd_sf"/>
</dbReference>
<dbReference type="InterPro" id="IPR036388">
    <property type="entry name" value="WH-like_DNA-bd_sf"/>
</dbReference>
<dbReference type="SUPFAM" id="SSF46785">
    <property type="entry name" value="Winged helix' DNA-binding domain"/>
    <property type="match status" value="1"/>
</dbReference>
<evidence type="ECO:0008006" key="3">
    <source>
        <dbReference type="Google" id="ProtNLM"/>
    </source>
</evidence>
<proteinExistence type="predicted"/>
<gene>
    <name evidence="1" type="ORF">NEF87_000618</name>
</gene>
<name>A0ABY6HLF0_9ARCH</name>
<evidence type="ECO:0000313" key="2">
    <source>
        <dbReference type="Proteomes" id="UP001208689"/>
    </source>
</evidence>
<reference evidence="1" key="1">
    <citation type="submission" date="2022-09" db="EMBL/GenBank/DDBJ databases">
        <title>Actin cytoskeleton and complex cell architecture in an #Asgard archaeon.</title>
        <authorList>
            <person name="Ponce Toledo R.I."/>
            <person name="Schleper C."/>
            <person name="Rodrigues Oliveira T."/>
            <person name="Wollweber F."/>
            <person name="Xu J."/>
            <person name="Rittmann S."/>
            <person name="Klingl A."/>
            <person name="Pilhofer M."/>
        </authorList>
    </citation>
    <scope>NUCLEOTIDE SEQUENCE</scope>
    <source>
        <strain evidence="1">B-35</strain>
    </source>
</reference>
<dbReference type="Proteomes" id="UP001208689">
    <property type="component" value="Chromosome"/>
</dbReference>
<accession>A0ABY6HLF0</accession>
<protein>
    <recommendedName>
        <fullName evidence="3">MarR family transcriptional regulator</fullName>
    </recommendedName>
</protein>
<dbReference type="EMBL" id="CP104013">
    <property type="protein sequence ID" value="UYP44333.1"/>
    <property type="molecule type" value="Genomic_DNA"/>
</dbReference>
<keyword evidence="2" id="KW-1185">Reference proteome</keyword>
<sequence>MSKSSSSKQRRLNTIEKEIVSIMVKNAKFGGKNVKFNEIFTYLLLYGKLTQLEFQKLTGFSKGTVSMLLPFLCEIGITQKKLKPKTHAYEYFLKDPNFRLSYNIAPDYFAEYSTFKKKMDSLVQHLNEIVNQKTEDEGVFLTRINEFNDYIGYQIMKRKDRKEYIQNITIPVKDLPVFDGHQKNLSPKILELEQEIINMQLNSTLLDEDKPIYSTILAYFITRRSLTQANLQELTQFSSGIISQNLKILIDRGFITKLPKAQKSTRQNIYIMQSILYSFHRYFRFFMKSQINQFPKIRALLEEVESMTMDTTNQEAILRIKSFLNKYCKFLEGFEHYSQLIFNECDQLSTIFQY</sequence>
<organism evidence="1 2">
    <name type="scientific">Candidatus Lokiarchaeum ossiferum</name>
    <dbReference type="NCBI Taxonomy" id="2951803"/>
    <lineage>
        <taxon>Archaea</taxon>
        <taxon>Promethearchaeati</taxon>
        <taxon>Promethearchaeota</taxon>
        <taxon>Promethearchaeia</taxon>
        <taxon>Promethearchaeales</taxon>
        <taxon>Promethearchaeaceae</taxon>
        <taxon>Candidatus Lokiarchaeum</taxon>
    </lineage>
</organism>
<evidence type="ECO:0000313" key="1">
    <source>
        <dbReference type="EMBL" id="UYP44333.1"/>
    </source>
</evidence>
<dbReference type="Gene3D" id="1.10.10.10">
    <property type="entry name" value="Winged helix-like DNA-binding domain superfamily/Winged helix DNA-binding domain"/>
    <property type="match status" value="1"/>
</dbReference>